<keyword evidence="1" id="KW-0813">Transport</keyword>
<dbReference type="PROSITE" id="PS51866">
    <property type="entry name" value="MOP"/>
    <property type="match status" value="1"/>
</dbReference>
<dbReference type="GO" id="GO:0005524">
    <property type="term" value="F:ATP binding"/>
    <property type="evidence" value="ECO:0007669"/>
    <property type="project" value="UniProtKB-KW"/>
</dbReference>
<keyword evidence="4" id="KW-0997">Cell inner membrane</keyword>
<keyword evidence="2" id="KW-1003">Cell membrane</keyword>
<keyword evidence="8" id="KW-0472">Membrane</keyword>
<dbReference type="InterPro" id="IPR027417">
    <property type="entry name" value="P-loop_NTPase"/>
</dbReference>
<dbReference type="InterPro" id="IPR011868">
    <property type="entry name" value="ModC_ABC_ATP-bd"/>
</dbReference>
<dbReference type="PROSITE" id="PS50893">
    <property type="entry name" value="ABC_TRANSPORTER_2"/>
    <property type="match status" value="1"/>
</dbReference>
<evidence type="ECO:0000259" key="10">
    <source>
        <dbReference type="PROSITE" id="PS50893"/>
    </source>
</evidence>
<evidence type="ECO:0000313" key="12">
    <source>
        <dbReference type="EMBL" id="MFC3151452.1"/>
    </source>
</evidence>
<sequence length="393" mass="43184">MTLESIKPESLKRESLALKSKNNNSIQAAFKLSYTSNKRASKAQRAEDHGFGLDVDVTLPGSGITAIFGHSGSGKTSFLRCVAGLERADQGQLSVNGDVWQNASQFVPTHKRPLGYVFQEASLFPHLTAQGNLNYAIKRADQTPSTELYDRVIATMGIKPILKRYPSQLSGGERQRVAIARALLIQPRILLMDEPLASLDLARKREILPYLERLKSSFDIPILYVSHSMNEVARLADHAVTLENGKVIAQGNLTEVFSRVDLPIELGDDTGVVIEGQVIERDEQWQLNKVAFNGGTVWVCDGGEALQQNVRIRILAKDVSLALSSHDDMSILNRIQVSIEAIQACTSTSMSLVRLKAGDSYLIARVTNKSLHHLNLKPGSNAWAQIKSVAIVH</sequence>
<keyword evidence="5" id="KW-0547">Nucleotide-binding</keyword>
<feature type="domain" description="Mop" evidence="11">
    <location>
        <begin position="328"/>
        <end position="393"/>
    </location>
</feature>
<dbReference type="Proteomes" id="UP001595476">
    <property type="component" value="Unassembled WGS sequence"/>
</dbReference>
<dbReference type="PROSITE" id="PS00211">
    <property type="entry name" value="ABC_TRANSPORTER_1"/>
    <property type="match status" value="1"/>
</dbReference>
<dbReference type="InterPro" id="IPR005116">
    <property type="entry name" value="Transp-assoc_OB_typ1"/>
</dbReference>
<evidence type="ECO:0000256" key="8">
    <source>
        <dbReference type="ARBA" id="ARBA00023136"/>
    </source>
</evidence>
<proteinExistence type="predicted"/>
<evidence type="ECO:0000256" key="2">
    <source>
        <dbReference type="ARBA" id="ARBA00022475"/>
    </source>
</evidence>
<dbReference type="InterPro" id="IPR004606">
    <property type="entry name" value="Mop_domain"/>
</dbReference>
<dbReference type="InterPro" id="IPR050334">
    <property type="entry name" value="Molybdenum_import_ModC"/>
</dbReference>
<dbReference type="InterPro" id="IPR008995">
    <property type="entry name" value="Mo/tungstate-bd_C_term_dom"/>
</dbReference>
<dbReference type="SUPFAM" id="SSF50331">
    <property type="entry name" value="MOP-like"/>
    <property type="match status" value="1"/>
</dbReference>
<evidence type="ECO:0000313" key="13">
    <source>
        <dbReference type="Proteomes" id="UP001595476"/>
    </source>
</evidence>
<dbReference type="SUPFAM" id="SSF52540">
    <property type="entry name" value="P-loop containing nucleoside triphosphate hydrolases"/>
    <property type="match status" value="1"/>
</dbReference>
<comment type="caution">
    <text evidence="12">The sequence shown here is derived from an EMBL/GenBank/DDBJ whole genome shotgun (WGS) entry which is preliminary data.</text>
</comment>
<gene>
    <name evidence="12" type="primary">modC</name>
    <name evidence="12" type="ORF">ACFOEK_10480</name>
</gene>
<keyword evidence="7" id="KW-1278">Translocase</keyword>
<protein>
    <submittedName>
        <fullName evidence="12">Molybdenum ABC transporter ATP-binding protein</fullName>
    </submittedName>
</protein>
<evidence type="ECO:0000256" key="1">
    <source>
        <dbReference type="ARBA" id="ARBA00022448"/>
    </source>
</evidence>
<dbReference type="RefSeq" id="WP_386720235.1">
    <property type="nucleotide sequence ID" value="NZ_JBHRSZ010000004.1"/>
</dbReference>
<reference evidence="13" key="1">
    <citation type="journal article" date="2019" name="Int. J. Syst. Evol. Microbiol.">
        <title>The Global Catalogue of Microorganisms (GCM) 10K type strain sequencing project: providing services to taxonomists for standard genome sequencing and annotation.</title>
        <authorList>
            <consortium name="The Broad Institute Genomics Platform"/>
            <consortium name="The Broad Institute Genome Sequencing Center for Infectious Disease"/>
            <person name="Wu L."/>
            <person name="Ma J."/>
        </authorList>
    </citation>
    <scope>NUCLEOTIDE SEQUENCE [LARGE SCALE GENOMIC DNA]</scope>
    <source>
        <strain evidence="13">KCTC 52438</strain>
    </source>
</reference>
<dbReference type="InterPro" id="IPR003439">
    <property type="entry name" value="ABC_transporter-like_ATP-bd"/>
</dbReference>
<evidence type="ECO:0000256" key="6">
    <source>
        <dbReference type="ARBA" id="ARBA00022840"/>
    </source>
</evidence>
<accession>A0ABV7HJE2</accession>
<dbReference type="Pfam" id="PF03459">
    <property type="entry name" value="TOBE"/>
    <property type="match status" value="1"/>
</dbReference>
<dbReference type="InterPro" id="IPR017871">
    <property type="entry name" value="ABC_transporter-like_CS"/>
</dbReference>
<dbReference type="NCBIfam" id="TIGR02142">
    <property type="entry name" value="modC_ABC"/>
    <property type="match status" value="1"/>
</dbReference>
<keyword evidence="6 12" id="KW-0067">ATP-binding</keyword>
<dbReference type="Gene3D" id="2.40.50.100">
    <property type="match status" value="1"/>
</dbReference>
<name>A0ABV7HJE2_9GAMM</name>
<dbReference type="SMART" id="SM00382">
    <property type="entry name" value="AAA"/>
    <property type="match status" value="1"/>
</dbReference>
<evidence type="ECO:0000259" key="11">
    <source>
        <dbReference type="PROSITE" id="PS51866"/>
    </source>
</evidence>
<evidence type="ECO:0000256" key="9">
    <source>
        <dbReference type="PROSITE-ProRule" id="PRU01213"/>
    </source>
</evidence>
<evidence type="ECO:0000256" key="3">
    <source>
        <dbReference type="ARBA" id="ARBA00022505"/>
    </source>
</evidence>
<evidence type="ECO:0000256" key="4">
    <source>
        <dbReference type="ARBA" id="ARBA00022519"/>
    </source>
</evidence>
<dbReference type="PANTHER" id="PTHR43514">
    <property type="entry name" value="ABC TRANSPORTER I FAMILY MEMBER 10"/>
    <property type="match status" value="1"/>
</dbReference>
<dbReference type="EMBL" id="JBHRSZ010000004">
    <property type="protein sequence ID" value="MFC3151452.1"/>
    <property type="molecule type" value="Genomic_DNA"/>
</dbReference>
<feature type="domain" description="ABC transporter" evidence="10">
    <location>
        <begin position="35"/>
        <end position="269"/>
    </location>
</feature>
<keyword evidence="3 9" id="KW-0500">Molybdenum</keyword>
<dbReference type="InterPro" id="IPR003593">
    <property type="entry name" value="AAA+_ATPase"/>
</dbReference>
<dbReference type="PANTHER" id="PTHR43514:SF10">
    <property type="entry name" value="MOLYBDENUM IMPORT ATP-BINDING PROTEIN MODC 2"/>
    <property type="match status" value="1"/>
</dbReference>
<dbReference type="Gene3D" id="3.40.50.300">
    <property type="entry name" value="P-loop containing nucleotide triphosphate hydrolases"/>
    <property type="match status" value="1"/>
</dbReference>
<evidence type="ECO:0000256" key="5">
    <source>
        <dbReference type="ARBA" id="ARBA00022741"/>
    </source>
</evidence>
<dbReference type="Pfam" id="PF00005">
    <property type="entry name" value="ABC_tran"/>
    <property type="match status" value="1"/>
</dbReference>
<keyword evidence="13" id="KW-1185">Reference proteome</keyword>
<organism evidence="12 13">
    <name type="scientific">Litoribrevibacter euphylliae</name>
    <dbReference type="NCBI Taxonomy" id="1834034"/>
    <lineage>
        <taxon>Bacteria</taxon>
        <taxon>Pseudomonadati</taxon>
        <taxon>Pseudomonadota</taxon>
        <taxon>Gammaproteobacteria</taxon>
        <taxon>Oceanospirillales</taxon>
        <taxon>Oceanospirillaceae</taxon>
        <taxon>Litoribrevibacter</taxon>
    </lineage>
</organism>
<evidence type="ECO:0000256" key="7">
    <source>
        <dbReference type="ARBA" id="ARBA00022967"/>
    </source>
</evidence>